<sequence length="141" mass="14365">MEVGEHGGVVFAVVADDGLEVGEHFGRALDVVEDAHGGAGGIDFGTDVVEDGGGDALRVAGRVLHGDEAAHGGADEGEALEAEGFADGLEVFDVGIDGVGLVGRTPFGFAAAADIEAVDVVAWRRRTLAMASKVWAWPARP</sequence>
<accession>A0ABY7M420</accession>
<organism evidence="1 2">
    <name type="scientific">Tepidiforma flava</name>
    <dbReference type="NCBI Taxonomy" id="3004094"/>
    <lineage>
        <taxon>Bacteria</taxon>
        <taxon>Bacillati</taxon>
        <taxon>Chloroflexota</taxon>
        <taxon>Tepidiformia</taxon>
        <taxon>Tepidiformales</taxon>
        <taxon>Tepidiformaceae</taxon>
        <taxon>Tepidiforma</taxon>
    </lineage>
</organism>
<gene>
    <name evidence="1" type="ORF">O0235_10875</name>
</gene>
<dbReference type="Proteomes" id="UP001212803">
    <property type="component" value="Chromosome"/>
</dbReference>
<reference evidence="1 2" key="1">
    <citation type="journal article" date="2023" name="ISME J.">
        <title>Thermophilic Dehalococcoidia with unusual traits shed light on an unexpected past.</title>
        <authorList>
            <person name="Palmer M."/>
            <person name="Covington J.K."/>
            <person name="Zhou E.M."/>
            <person name="Thomas S.C."/>
            <person name="Habib N."/>
            <person name="Seymour C.O."/>
            <person name="Lai D."/>
            <person name="Johnston J."/>
            <person name="Hashimi A."/>
            <person name="Jiao J.Y."/>
            <person name="Muok A.R."/>
            <person name="Liu L."/>
            <person name="Xian W.D."/>
            <person name="Zhi X.Y."/>
            <person name="Li M.M."/>
            <person name="Silva L.P."/>
            <person name="Bowen B.P."/>
            <person name="Louie K."/>
            <person name="Briegel A."/>
            <person name="Pett-Ridge J."/>
            <person name="Weber P.K."/>
            <person name="Tocheva E.I."/>
            <person name="Woyke T."/>
            <person name="Northen T.R."/>
            <person name="Mayali X."/>
            <person name="Li W.J."/>
            <person name="Hedlund B.P."/>
        </authorList>
    </citation>
    <scope>NUCLEOTIDE SEQUENCE [LARGE SCALE GENOMIC DNA]</scope>
    <source>
        <strain evidence="1 2">YIM 72310</strain>
    </source>
</reference>
<evidence type="ECO:0000313" key="1">
    <source>
        <dbReference type="EMBL" id="WBL35281.1"/>
    </source>
</evidence>
<keyword evidence="2" id="KW-1185">Reference proteome</keyword>
<protein>
    <submittedName>
        <fullName evidence="1">Uncharacterized protein</fullName>
    </submittedName>
</protein>
<name>A0ABY7M420_9CHLR</name>
<proteinExistence type="predicted"/>
<evidence type="ECO:0000313" key="2">
    <source>
        <dbReference type="Proteomes" id="UP001212803"/>
    </source>
</evidence>
<dbReference type="EMBL" id="CP115149">
    <property type="protein sequence ID" value="WBL35281.1"/>
    <property type="molecule type" value="Genomic_DNA"/>
</dbReference>